<feature type="transmembrane region" description="Helical" evidence="1">
    <location>
        <begin position="108"/>
        <end position="128"/>
    </location>
</feature>
<dbReference type="EMBL" id="CDOE01000027">
    <property type="protein sequence ID" value="CEN33083.1"/>
    <property type="molecule type" value="Genomic_DNA"/>
</dbReference>
<dbReference type="GO" id="GO:0005886">
    <property type="term" value="C:plasma membrane"/>
    <property type="evidence" value="ECO:0007669"/>
    <property type="project" value="TreeGrafter"/>
</dbReference>
<dbReference type="PANTHER" id="PTHR40106:SF1">
    <property type="entry name" value="INNER MEMBRANE PROTEIN RCLC"/>
    <property type="match status" value="1"/>
</dbReference>
<feature type="transmembrane region" description="Helical" evidence="1">
    <location>
        <begin position="33"/>
        <end position="54"/>
    </location>
</feature>
<dbReference type="AlphaFoldDB" id="A0A0B7H638"/>
<dbReference type="GO" id="GO:1901530">
    <property type="term" value="P:response to hypochlorite"/>
    <property type="evidence" value="ECO:0007669"/>
    <property type="project" value="TreeGrafter"/>
</dbReference>
<dbReference type="Pfam" id="PF04224">
    <property type="entry name" value="DUF417"/>
    <property type="match status" value="1"/>
</dbReference>
<dbReference type="PANTHER" id="PTHR40106">
    <property type="entry name" value="INNER MEMBRANE PROTEIN RCLC"/>
    <property type="match status" value="1"/>
</dbReference>
<evidence type="ECO:0000256" key="1">
    <source>
        <dbReference type="SAM" id="Phobius"/>
    </source>
</evidence>
<evidence type="ECO:0000313" key="3">
    <source>
        <dbReference type="Proteomes" id="UP000044026"/>
    </source>
</evidence>
<evidence type="ECO:0000313" key="2">
    <source>
        <dbReference type="EMBL" id="CEN33083.1"/>
    </source>
</evidence>
<protein>
    <submittedName>
        <fullName evidence="2">Inner membrane protein ykgB</fullName>
    </submittedName>
</protein>
<reference evidence="2 3" key="1">
    <citation type="submission" date="2015-01" db="EMBL/GenBank/DDBJ databases">
        <authorList>
            <person name="Xiang T."/>
            <person name="Song Y."/>
            <person name="Huang L."/>
            <person name="Wang B."/>
            <person name="Wu P."/>
        </authorList>
    </citation>
    <scope>NUCLEOTIDE SEQUENCE [LARGE SCALE GENOMIC DNA]</scope>
    <source>
        <strain evidence="2 3">Cc12</strain>
    </source>
</reference>
<sequence>MLSKEQSLILNFYFDMQNKTMNCPHSGRCNGKLGYFISLFGVALILLWIGLFKFTPTEAKAIQPLIAHHPLTFWMYDVFSLQAVSNLVGIVEILTALALIVGLKLPYLLKYAGWAMVVTFLMTLSYLFTTPGVWRNVDGFPITDFFILKDLVLLGFGVMLVTGENQK</sequence>
<name>A0A0B7H638_9FLAO</name>
<feature type="transmembrane region" description="Helical" evidence="1">
    <location>
        <begin position="74"/>
        <end position="101"/>
    </location>
</feature>
<feature type="transmembrane region" description="Helical" evidence="1">
    <location>
        <begin position="140"/>
        <end position="161"/>
    </location>
</feature>
<keyword evidence="1" id="KW-1133">Transmembrane helix</keyword>
<dbReference type="Proteomes" id="UP000044026">
    <property type="component" value="Unassembled WGS sequence"/>
</dbReference>
<accession>A0A0B7H638</accession>
<dbReference type="InterPro" id="IPR007339">
    <property type="entry name" value="RclC-like"/>
</dbReference>
<proteinExistence type="predicted"/>
<gene>
    <name evidence="2" type="ORF">CCAN12_330005</name>
</gene>
<organism evidence="2 3">
    <name type="scientific">Capnocytophaga canimorsus</name>
    <dbReference type="NCBI Taxonomy" id="28188"/>
    <lineage>
        <taxon>Bacteria</taxon>
        <taxon>Pseudomonadati</taxon>
        <taxon>Bacteroidota</taxon>
        <taxon>Flavobacteriia</taxon>
        <taxon>Flavobacteriales</taxon>
        <taxon>Flavobacteriaceae</taxon>
        <taxon>Capnocytophaga</taxon>
    </lineage>
</organism>
<keyword evidence="1" id="KW-0472">Membrane</keyword>
<keyword evidence="1" id="KW-0812">Transmembrane</keyword>